<dbReference type="GO" id="GO:0009231">
    <property type="term" value="P:riboflavin biosynthetic process"/>
    <property type="evidence" value="ECO:0007669"/>
    <property type="project" value="InterPro"/>
</dbReference>
<dbReference type="EMBL" id="JACJVP010000065">
    <property type="protein sequence ID" value="MBB6675177.1"/>
    <property type="molecule type" value="Genomic_DNA"/>
</dbReference>
<dbReference type="Proteomes" id="UP000547209">
    <property type="component" value="Unassembled WGS sequence"/>
</dbReference>
<protein>
    <submittedName>
        <fullName evidence="2">Dihydrofolate reductase</fullName>
    </submittedName>
</protein>
<dbReference type="Pfam" id="PF01872">
    <property type="entry name" value="RibD_C"/>
    <property type="match status" value="1"/>
</dbReference>
<reference evidence="2 3" key="1">
    <citation type="submission" date="2020-08" db="EMBL/GenBank/DDBJ databases">
        <title>Cohnella phylogeny.</title>
        <authorList>
            <person name="Dunlap C."/>
        </authorList>
    </citation>
    <scope>NUCLEOTIDE SEQUENCE [LARGE SCALE GENOMIC DNA]</scope>
    <source>
        <strain evidence="2 3">DSM 28246</strain>
    </source>
</reference>
<proteinExistence type="predicted"/>
<dbReference type="PANTHER" id="PTHR38011:SF11">
    <property type="entry name" value="2,5-DIAMINO-6-RIBOSYLAMINO-4(3H)-PYRIMIDINONE 5'-PHOSPHATE REDUCTASE"/>
    <property type="match status" value="1"/>
</dbReference>
<sequence length="177" mass="20165">MGRITASIYLSLDGIMEEPGLWHMPYWDDEMANFQREVFYPSDALLLGRVTYEGFAAAWPKMKGEGADEMNGMPKYVATATLEEPQWNASFIKSNIVEEVTRLKRETDHQFLIYGSGQLIRSLMEHNLIDEYHFMVHPVVLGKGKRLFKEQDKRGLKLAGVKTTTKGVAILSYQASE</sequence>
<keyword evidence="3" id="KW-1185">Reference proteome</keyword>
<dbReference type="GO" id="GO:0008703">
    <property type="term" value="F:5-amino-6-(5-phosphoribosylamino)uracil reductase activity"/>
    <property type="evidence" value="ECO:0007669"/>
    <property type="project" value="InterPro"/>
</dbReference>
<accession>A0A7X0RWX7</accession>
<dbReference type="InterPro" id="IPR050765">
    <property type="entry name" value="Riboflavin_Biosynth_HTPR"/>
</dbReference>
<feature type="domain" description="Bacterial bifunctional deaminase-reductase C-terminal" evidence="1">
    <location>
        <begin position="4"/>
        <end position="169"/>
    </location>
</feature>
<dbReference type="RefSeq" id="WP_185673034.1">
    <property type="nucleotide sequence ID" value="NZ_JACJVP010000065.1"/>
</dbReference>
<dbReference type="InterPro" id="IPR002734">
    <property type="entry name" value="RibDG_C"/>
</dbReference>
<dbReference type="Gene3D" id="3.40.430.10">
    <property type="entry name" value="Dihydrofolate Reductase, subunit A"/>
    <property type="match status" value="1"/>
</dbReference>
<name>A0A7X0RWX7_9BACL</name>
<evidence type="ECO:0000313" key="2">
    <source>
        <dbReference type="EMBL" id="MBB6675177.1"/>
    </source>
</evidence>
<comment type="caution">
    <text evidence="2">The sequence shown here is derived from an EMBL/GenBank/DDBJ whole genome shotgun (WGS) entry which is preliminary data.</text>
</comment>
<dbReference type="PANTHER" id="PTHR38011">
    <property type="entry name" value="DIHYDROFOLATE REDUCTASE FAMILY PROTEIN (AFU_ORTHOLOGUE AFUA_8G06820)"/>
    <property type="match status" value="1"/>
</dbReference>
<dbReference type="SUPFAM" id="SSF53597">
    <property type="entry name" value="Dihydrofolate reductase-like"/>
    <property type="match status" value="1"/>
</dbReference>
<dbReference type="InterPro" id="IPR024072">
    <property type="entry name" value="DHFR-like_dom_sf"/>
</dbReference>
<organism evidence="2 3">
    <name type="scientific">Cohnella nanjingensis</name>
    <dbReference type="NCBI Taxonomy" id="1387779"/>
    <lineage>
        <taxon>Bacteria</taxon>
        <taxon>Bacillati</taxon>
        <taxon>Bacillota</taxon>
        <taxon>Bacilli</taxon>
        <taxon>Bacillales</taxon>
        <taxon>Paenibacillaceae</taxon>
        <taxon>Cohnella</taxon>
    </lineage>
</organism>
<dbReference type="AlphaFoldDB" id="A0A7X0RWX7"/>
<evidence type="ECO:0000313" key="3">
    <source>
        <dbReference type="Proteomes" id="UP000547209"/>
    </source>
</evidence>
<gene>
    <name evidence="2" type="ORF">H7C19_31415</name>
</gene>
<evidence type="ECO:0000259" key="1">
    <source>
        <dbReference type="Pfam" id="PF01872"/>
    </source>
</evidence>